<reference evidence="6" key="2">
    <citation type="journal article" date="2021" name="Genome Biol. Evol.">
        <title>Developing a high-quality reference genome for a parasitic bivalve with doubly uniparental inheritance (Bivalvia: Unionida).</title>
        <authorList>
            <person name="Smith C.H."/>
        </authorList>
    </citation>
    <scope>NUCLEOTIDE SEQUENCE</scope>
    <source>
        <strain evidence="6">CHS0354</strain>
        <tissue evidence="6">Mantle</tissue>
    </source>
</reference>
<dbReference type="PROSITE" id="PS50871">
    <property type="entry name" value="C1Q"/>
    <property type="match status" value="1"/>
</dbReference>
<feature type="region of interest" description="Disordered" evidence="4">
    <location>
        <begin position="86"/>
        <end position="112"/>
    </location>
</feature>
<evidence type="ECO:0000313" key="7">
    <source>
        <dbReference type="Proteomes" id="UP001195483"/>
    </source>
</evidence>
<dbReference type="InterPro" id="IPR001073">
    <property type="entry name" value="C1q_dom"/>
</dbReference>
<keyword evidence="2" id="KW-0964">Secreted</keyword>
<comment type="subcellular location">
    <subcellularLocation>
        <location evidence="1">Secreted</location>
    </subcellularLocation>
</comment>
<protein>
    <recommendedName>
        <fullName evidence="5">C1q domain-containing protein</fullName>
    </recommendedName>
</protein>
<dbReference type="GO" id="GO:0005576">
    <property type="term" value="C:extracellular region"/>
    <property type="evidence" value="ECO:0007669"/>
    <property type="project" value="UniProtKB-SubCell"/>
</dbReference>
<keyword evidence="7" id="KW-1185">Reference proteome</keyword>
<proteinExistence type="predicted"/>
<dbReference type="Pfam" id="PF00386">
    <property type="entry name" value="C1q"/>
    <property type="match status" value="1"/>
</dbReference>
<dbReference type="SMART" id="SM00110">
    <property type="entry name" value="C1Q"/>
    <property type="match status" value="1"/>
</dbReference>
<dbReference type="Gene3D" id="2.60.120.40">
    <property type="match status" value="1"/>
</dbReference>
<comment type="caution">
    <text evidence="6">The sequence shown here is derived from an EMBL/GenBank/DDBJ whole genome shotgun (WGS) entry which is preliminary data.</text>
</comment>
<feature type="domain" description="C1q" evidence="5">
    <location>
        <begin position="140"/>
        <end position="275"/>
    </location>
</feature>
<dbReference type="SUPFAM" id="SSF49842">
    <property type="entry name" value="TNF-like"/>
    <property type="match status" value="1"/>
</dbReference>
<evidence type="ECO:0000256" key="2">
    <source>
        <dbReference type="ARBA" id="ARBA00022525"/>
    </source>
</evidence>
<evidence type="ECO:0000313" key="6">
    <source>
        <dbReference type="EMBL" id="KAK3599001.1"/>
    </source>
</evidence>
<dbReference type="PANTHER" id="PTHR22923">
    <property type="entry name" value="CEREBELLIN-RELATED"/>
    <property type="match status" value="1"/>
</dbReference>
<reference evidence="6" key="3">
    <citation type="submission" date="2023-05" db="EMBL/GenBank/DDBJ databases">
        <authorList>
            <person name="Smith C.H."/>
        </authorList>
    </citation>
    <scope>NUCLEOTIDE SEQUENCE</scope>
    <source>
        <strain evidence="6">CHS0354</strain>
        <tissue evidence="6">Mantle</tissue>
    </source>
</reference>
<reference evidence="6" key="1">
    <citation type="journal article" date="2021" name="Genome Biol. Evol.">
        <title>A High-Quality Reference Genome for a Parasitic Bivalve with Doubly Uniparental Inheritance (Bivalvia: Unionida).</title>
        <authorList>
            <person name="Smith C.H."/>
        </authorList>
    </citation>
    <scope>NUCLEOTIDE SEQUENCE</scope>
    <source>
        <strain evidence="6">CHS0354</strain>
    </source>
</reference>
<keyword evidence="3" id="KW-0732">Signal</keyword>
<name>A0AAE0SVR0_9BIVA</name>
<evidence type="ECO:0000256" key="4">
    <source>
        <dbReference type="SAM" id="MobiDB-lite"/>
    </source>
</evidence>
<dbReference type="InterPro" id="IPR008983">
    <property type="entry name" value="Tumour_necrosis_fac-like_dom"/>
</dbReference>
<dbReference type="Proteomes" id="UP001195483">
    <property type="component" value="Unassembled WGS sequence"/>
</dbReference>
<sequence>MATTFPSESTNLSIDALMRNLEHTVQVLQDTLLKKEYRIKTLEYEMIQKTSDISELRESIRDLKMSIQQPNMANSTTKNIFQKVTNERSKLQEKNDGKDNKDGDKEKTQMHPPLGIKENANIQWNISRSILSLENRKRQPGIQHVAFHAYQRDSRSYSFHEILQYEIEEVNVGGGFNHFDSIFSVPVTGVYIFTWTIVPNLSSYVQAELIINGVVKGNAYAESNEIHNVHPTTGIVVAQANKGDHVFVRRGEHSASIVKSDDIYQRTTFSGWLLV</sequence>
<dbReference type="AlphaFoldDB" id="A0AAE0SVR0"/>
<gene>
    <name evidence="6" type="ORF">CHS0354_007457</name>
</gene>
<evidence type="ECO:0000259" key="5">
    <source>
        <dbReference type="PROSITE" id="PS50871"/>
    </source>
</evidence>
<accession>A0AAE0SVR0</accession>
<evidence type="ECO:0000256" key="1">
    <source>
        <dbReference type="ARBA" id="ARBA00004613"/>
    </source>
</evidence>
<dbReference type="InterPro" id="IPR050822">
    <property type="entry name" value="Cerebellin_Synaptic_Org"/>
</dbReference>
<dbReference type="EMBL" id="JAEAOA010000513">
    <property type="protein sequence ID" value="KAK3599001.1"/>
    <property type="molecule type" value="Genomic_DNA"/>
</dbReference>
<organism evidence="6 7">
    <name type="scientific">Potamilus streckersoni</name>
    <dbReference type="NCBI Taxonomy" id="2493646"/>
    <lineage>
        <taxon>Eukaryota</taxon>
        <taxon>Metazoa</taxon>
        <taxon>Spiralia</taxon>
        <taxon>Lophotrochozoa</taxon>
        <taxon>Mollusca</taxon>
        <taxon>Bivalvia</taxon>
        <taxon>Autobranchia</taxon>
        <taxon>Heteroconchia</taxon>
        <taxon>Palaeoheterodonta</taxon>
        <taxon>Unionida</taxon>
        <taxon>Unionoidea</taxon>
        <taxon>Unionidae</taxon>
        <taxon>Ambleminae</taxon>
        <taxon>Lampsilini</taxon>
        <taxon>Potamilus</taxon>
    </lineage>
</organism>
<dbReference type="PANTHER" id="PTHR22923:SF116">
    <property type="entry name" value="C1Q DOMAIN-CONTAINING PROTEIN"/>
    <property type="match status" value="1"/>
</dbReference>
<evidence type="ECO:0000256" key="3">
    <source>
        <dbReference type="ARBA" id="ARBA00022729"/>
    </source>
</evidence>
<feature type="compositionally biased region" description="Basic and acidic residues" evidence="4">
    <location>
        <begin position="86"/>
        <end position="109"/>
    </location>
</feature>